<dbReference type="InterPro" id="IPR029052">
    <property type="entry name" value="Metallo-depent_PP-like"/>
</dbReference>
<name>A0A1P8KML1_9BACT</name>
<evidence type="ECO:0000313" key="4">
    <source>
        <dbReference type="Proteomes" id="UP000186074"/>
    </source>
</evidence>
<evidence type="ECO:0000259" key="2">
    <source>
        <dbReference type="Pfam" id="PF12850"/>
    </source>
</evidence>
<reference evidence="3 4" key="1">
    <citation type="submission" date="2017-01" db="EMBL/GenBank/DDBJ databases">
        <title>Genome sequencing of Arcobacter sp. LPB0137.</title>
        <authorList>
            <person name="Lee G.-W."/>
            <person name="Yi H."/>
        </authorList>
    </citation>
    <scope>NUCLEOTIDE SEQUENCE [LARGE SCALE GENOMIC DNA]</scope>
    <source>
        <strain evidence="3 4">LPB0137</strain>
    </source>
</reference>
<dbReference type="RefSeq" id="WP_076086745.1">
    <property type="nucleotide sequence ID" value="NZ_CP019070.1"/>
</dbReference>
<dbReference type="InterPro" id="IPR024654">
    <property type="entry name" value="Calcineurin-like_PHP_lpxH"/>
</dbReference>
<evidence type="ECO:0000256" key="1">
    <source>
        <dbReference type="ARBA" id="ARBA00008950"/>
    </source>
</evidence>
<feature type="domain" description="Calcineurin-like phosphoesterase" evidence="2">
    <location>
        <begin position="1"/>
        <end position="180"/>
    </location>
</feature>
<dbReference type="Gene3D" id="3.60.21.10">
    <property type="match status" value="1"/>
</dbReference>
<dbReference type="Pfam" id="PF12850">
    <property type="entry name" value="Metallophos_2"/>
    <property type="match status" value="1"/>
</dbReference>
<dbReference type="Proteomes" id="UP000186074">
    <property type="component" value="Chromosome"/>
</dbReference>
<comment type="similarity">
    <text evidence="1">Belongs to the metallophosphoesterase superfamily. YfcE family.</text>
</comment>
<organism evidence="3 4">
    <name type="scientific">Poseidonibacter parvus</name>
    <dbReference type="NCBI Taxonomy" id="1850254"/>
    <lineage>
        <taxon>Bacteria</taxon>
        <taxon>Pseudomonadati</taxon>
        <taxon>Campylobacterota</taxon>
        <taxon>Epsilonproteobacteria</taxon>
        <taxon>Campylobacterales</taxon>
        <taxon>Arcobacteraceae</taxon>
        <taxon>Poseidonibacter</taxon>
    </lineage>
</organism>
<accession>A0A1P8KML1</accession>
<protein>
    <submittedName>
        <fullName evidence="3">Metallophosphatase family protein</fullName>
    </submittedName>
</protein>
<dbReference type="PIRSF" id="PIRSF000883">
    <property type="entry name" value="Pesterase_MJ0912"/>
    <property type="match status" value="1"/>
</dbReference>
<proteinExistence type="inferred from homology"/>
<evidence type="ECO:0000313" key="3">
    <source>
        <dbReference type="EMBL" id="APW65786.1"/>
    </source>
</evidence>
<sequence>MKIAILSDIKSNVYALEAVLDDTKKNHVDVLLNLGDSFFGPIAPKETYDLIRKNDFITLLGDEDRQILEASLAQLEINETLKFVYNDLNDEVLYWIQELPFEKLIGDDFYMVHGTYQDDSLYMLEDASSGRLELHNDKKILEILDDIKSKFIFCGNSCTPRCVNLSSGQVVINPGSVGLQACTKNIPNNHTIENNTPEASYVILTIEDDKYDIQLRKIPYDTEKAALKASQNGRDDWAYRLRTGKLN</sequence>
<dbReference type="KEGG" id="alp:LPB137_07935"/>
<keyword evidence="4" id="KW-1185">Reference proteome</keyword>
<gene>
    <name evidence="3" type="ORF">LPB137_07935</name>
</gene>
<dbReference type="AlphaFoldDB" id="A0A1P8KML1"/>
<dbReference type="InterPro" id="IPR011152">
    <property type="entry name" value="Pesterase_MJ0912"/>
</dbReference>
<dbReference type="OrthoDB" id="9813918at2"/>
<dbReference type="EMBL" id="CP019070">
    <property type="protein sequence ID" value="APW65786.1"/>
    <property type="molecule type" value="Genomic_DNA"/>
</dbReference>
<dbReference type="SUPFAM" id="SSF56300">
    <property type="entry name" value="Metallo-dependent phosphatases"/>
    <property type="match status" value="1"/>
</dbReference>